<dbReference type="RefSeq" id="WP_170038948.1">
    <property type="nucleotide sequence ID" value="NZ_JABDTL010000002.1"/>
</dbReference>
<reference evidence="1 2" key="1">
    <citation type="submission" date="2020-08" db="EMBL/GenBank/DDBJ databases">
        <title>Genomic Encyclopedia of Type Strains, Phase IV (KMG-IV): sequencing the most valuable type-strain genomes for metagenomic binning, comparative biology and taxonomic classification.</title>
        <authorList>
            <person name="Goeker M."/>
        </authorList>
    </citation>
    <scope>NUCLEOTIDE SEQUENCE [LARGE SCALE GENOMIC DNA]</scope>
    <source>
        <strain evidence="1 2">DSM 29007</strain>
    </source>
</reference>
<evidence type="ECO:0000313" key="1">
    <source>
        <dbReference type="EMBL" id="MBB6073884.1"/>
    </source>
</evidence>
<gene>
    <name evidence="1" type="ORF">HNQ61_005563</name>
</gene>
<protein>
    <submittedName>
        <fullName evidence="1">Uncharacterized protein</fullName>
    </submittedName>
</protein>
<dbReference type="AlphaFoldDB" id="A0A841H7I9"/>
<dbReference type="Proteomes" id="UP000582837">
    <property type="component" value="Unassembled WGS sequence"/>
</dbReference>
<organism evidence="1 2">
    <name type="scientific">Longimicrobium terrae</name>
    <dbReference type="NCBI Taxonomy" id="1639882"/>
    <lineage>
        <taxon>Bacteria</taxon>
        <taxon>Pseudomonadati</taxon>
        <taxon>Gemmatimonadota</taxon>
        <taxon>Longimicrobiia</taxon>
        <taxon>Longimicrobiales</taxon>
        <taxon>Longimicrobiaceae</taxon>
        <taxon>Longimicrobium</taxon>
    </lineage>
</organism>
<evidence type="ECO:0000313" key="2">
    <source>
        <dbReference type="Proteomes" id="UP000582837"/>
    </source>
</evidence>
<sequence length="132" mass="14477">MIKNAEALSVGDLQLLGEVEWVVEAAEMQDGKMQVLWRHDEERRWDELQPGTPVVVSSTPAEPSVRMIKNASALVPGDRRVGPDNPPYEVAGVENSGTTVIVEWTNGTAIRVREYDANAGVLVESRPVVQDV</sequence>
<dbReference type="EMBL" id="JACHIA010000032">
    <property type="protein sequence ID" value="MBB6073884.1"/>
    <property type="molecule type" value="Genomic_DNA"/>
</dbReference>
<accession>A0A841H7I9</accession>
<keyword evidence="2" id="KW-1185">Reference proteome</keyword>
<proteinExistence type="predicted"/>
<name>A0A841H7I9_9BACT</name>
<comment type="caution">
    <text evidence="1">The sequence shown here is derived from an EMBL/GenBank/DDBJ whole genome shotgun (WGS) entry which is preliminary data.</text>
</comment>